<accession>A0ABT7C7I9</accession>
<dbReference type="Proteomes" id="UP001170379">
    <property type="component" value="Unassembled WGS sequence"/>
</dbReference>
<sequence>MQFVVIGYDVKDGGKLRAEHRPEHIDVLNNLDGIVLSAGAFLDEDGNPAGSSMHFEFPSQEAFDAYLAQEPLIKHGVWERVESYAFRQSFSNPSAS</sequence>
<feature type="domain" description="YCII-related" evidence="2">
    <location>
        <begin position="1"/>
        <end position="84"/>
    </location>
</feature>
<evidence type="ECO:0000313" key="3">
    <source>
        <dbReference type="EMBL" id="MDJ1371025.1"/>
    </source>
</evidence>
<name>A0ABT7C7I9_9MICO</name>
<proteinExistence type="inferred from homology"/>
<protein>
    <recommendedName>
        <fullName evidence="2">YCII-related domain-containing protein</fullName>
    </recommendedName>
</protein>
<reference evidence="3" key="2">
    <citation type="journal article" date="2022" name="Sci. Rep.">
        <title>In silico prediction of the enzymes involved in the degradation of the herbicide molinate by Gulosibacter molinativorax ON4T.</title>
        <authorList>
            <person name="Lopes A.R."/>
            <person name="Bunin E."/>
            <person name="Viana A.T."/>
            <person name="Froufe H."/>
            <person name="Munoz-Merida A."/>
            <person name="Pinho D."/>
            <person name="Figueiredo J."/>
            <person name="Barroso C."/>
            <person name="Vaz-Moreira I."/>
            <person name="Bellanger X."/>
            <person name="Egas C."/>
            <person name="Nunes O.C."/>
        </authorList>
    </citation>
    <scope>NUCLEOTIDE SEQUENCE</scope>
    <source>
        <strain evidence="3">ON4</strain>
    </source>
</reference>
<dbReference type="InterPro" id="IPR005545">
    <property type="entry name" value="YCII"/>
</dbReference>
<dbReference type="SUPFAM" id="SSF54909">
    <property type="entry name" value="Dimeric alpha+beta barrel"/>
    <property type="match status" value="1"/>
</dbReference>
<dbReference type="PANTHER" id="PTHR33606">
    <property type="entry name" value="PROTEIN YCII"/>
    <property type="match status" value="1"/>
</dbReference>
<comment type="caution">
    <text evidence="3">The sequence shown here is derived from an EMBL/GenBank/DDBJ whole genome shotgun (WGS) entry which is preliminary data.</text>
</comment>
<evidence type="ECO:0000259" key="2">
    <source>
        <dbReference type="Pfam" id="PF03795"/>
    </source>
</evidence>
<comment type="similarity">
    <text evidence="1">Belongs to the YciI family.</text>
</comment>
<reference evidence="3" key="1">
    <citation type="submission" date="2018-03" db="EMBL/GenBank/DDBJ databases">
        <authorList>
            <person name="Nunes O.C."/>
            <person name="Lopes A.R."/>
            <person name="Froufe H."/>
            <person name="Munoz-Merida A."/>
            <person name="Barroso C."/>
            <person name="Egas C."/>
        </authorList>
    </citation>
    <scope>NUCLEOTIDE SEQUENCE</scope>
    <source>
        <strain evidence="3">ON4</strain>
    </source>
</reference>
<organism evidence="3 4">
    <name type="scientific">Gulosibacter molinativorax</name>
    <dbReference type="NCBI Taxonomy" id="256821"/>
    <lineage>
        <taxon>Bacteria</taxon>
        <taxon>Bacillati</taxon>
        <taxon>Actinomycetota</taxon>
        <taxon>Actinomycetes</taxon>
        <taxon>Micrococcales</taxon>
        <taxon>Microbacteriaceae</taxon>
        <taxon>Gulosibacter</taxon>
    </lineage>
</organism>
<gene>
    <name evidence="3" type="ORF">C7K25_06555</name>
</gene>
<dbReference type="Pfam" id="PF03795">
    <property type="entry name" value="YCII"/>
    <property type="match status" value="1"/>
</dbReference>
<dbReference type="EMBL" id="PXVD01000008">
    <property type="protein sequence ID" value="MDJ1371025.1"/>
    <property type="molecule type" value="Genomic_DNA"/>
</dbReference>
<keyword evidence="4" id="KW-1185">Reference proteome</keyword>
<dbReference type="PANTHER" id="PTHR33606:SF3">
    <property type="entry name" value="PROTEIN YCII"/>
    <property type="match status" value="1"/>
</dbReference>
<evidence type="ECO:0000313" key="4">
    <source>
        <dbReference type="Proteomes" id="UP001170379"/>
    </source>
</evidence>
<dbReference type="RefSeq" id="WP_051266452.1">
    <property type="nucleotide sequence ID" value="NZ_CP028426.1"/>
</dbReference>
<evidence type="ECO:0000256" key="1">
    <source>
        <dbReference type="ARBA" id="ARBA00007689"/>
    </source>
</evidence>
<dbReference type="InterPro" id="IPR011008">
    <property type="entry name" value="Dimeric_a/b-barrel"/>
</dbReference>
<dbReference type="Gene3D" id="3.30.70.1060">
    <property type="entry name" value="Dimeric alpha+beta barrel"/>
    <property type="match status" value="1"/>
</dbReference>
<dbReference type="InterPro" id="IPR051807">
    <property type="entry name" value="Sec-metab_biosynth-assoc"/>
</dbReference>